<protein>
    <submittedName>
        <fullName evidence="2">Uncharacterized protein</fullName>
    </submittedName>
</protein>
<keyword evidence="3" id="KW-1185">Reference proteome</keyword>
<evidence type="ECO:0000313" key="3">
    <source>
        <dbReference type="Proteomes" id="UP001431926"/>
    </source>
</evidence>
<organism evidence="2 3">
    <name type="scientific">Streptomyces anulatus</name>
    <name type="common">Streptomyces chrysomallus</name>
    <dbReference type="NCBI Taxonomy" id="1892"/>
    <lineage>
        <taxon>Bacteria</taxon>
        <taxon>Bacillati</taxon>
        <taxon>Actinomycetota</taxon>
        <taxon>Actinomycetes</taxon>
        <taxon>Kitasatosporales</taxon>
        <taxon>Streptomycetaceae</taxon>
        <taxon>Streptomyces</taxon>
    </lineage>
</organism>
<feature type="region of interest" description="Disordered" evidence="1">
    <location>
        <begin position="219"/>
        <end position="242"/>
    </location>
</feature>
<name>A0ABZ1ZIE1_STRAQ</name>
<sequence length="288" mass="31017">MIVETWIRFWTAIWLGSSKISRHTVAWLFNSKPKQANPPAKTTKPQDTLDDAEDKPEKTPGEQPPKPKTAKEPADTEGSALLRWVGLAIALGVTKATPYTTAAASIAAAAWVVTALALGYIATMPPEPEKPTADGEDDDQEQPDEEAPEPEQHPSELLPLGHVAVLLSEAYTEGSGVHLATLAERLTRTPLMGLPATPWATRHVRALLTRHSIRVRPGVRVPPVGGREGVHREDFPPLPPTTSGDPVVAGVVAGQPNNNNASNTPSSPFRIIPDAVNPVRHHVHHERA</sequence>
<reference evidence="2" key="1">
    <citation type="submission" date="2022-10" db="EMBL/GenBank/DDBJ databases">
        <title>The complete genomes of actinobacterial strains from the NBC collection.</title>
        <authorList>
            <person name="Joergensen T.S."/>
            <person name="Alvarez Arevalo M."/>
            <person name="Sterndorff E.B."/>
            <person name="Faurdal D."/>
            <person name="Vuksanovic O."/>
            <person name="Mourched A.-S."/>
            <person name="Charusanti P."/>
            <person name="Shaw S."/>
            <person name="Blin K."/>
            <person name="Weber T."/>
        </authorList>
    </citation>
    <scope>NUCLEOTIDE SEQUENCE</scope>
    <source>
        <strain evidence="2">NBC_01436</strain>
    </source>
</reference>
<feature type="region of interest" description="Disordered" evidence="1">
    <location>
        <begin position="32"/>
        <end position="77"/>
    </location>
</feature>
<proteinExistence type="predicted"/>
<dbReference type="Proteomes" id="UP001431926">
    <property type="component" value="Chromosome"/>
</dbReference>
<accession>A0ABZ1ZIE1</accession>
<dbReference type="RefSeq" id="WP_329356955.1">
    <property type="nucleotide sequence ID" value="NZ_CP109490.1"/>
</dbReference>
<evidence type="ECO:0000256" key="1">
    <source>
        <dbReference type="SAM" id="MobiDB-lite"/>
    </source>
</evidence>
<evidence type="ECO:0000313" key="2">
    <source>
        <dbReference type="EMBL" id="WUX38519.1"/>
    </source>
</evidence>
<feature type="compositionally biased region" description="Acidic residues" evidence="1">
    <location>
        <begin position="134"/>
        <end position="149"/>
    </location>
</feature>
<gene>
    <name evidence="2" type="ORF">OG367_20755</name>
</gene>
<feature type="region of interest" description="Disordered" evidence="1">
    <location>
        <begin position="124"/>
        <end position="156"/>
    </location>
</feature>
<dbReference type="EMBL" id="CP109491">
    <property type="protein sequence ID" value="WUX38519.1"/>
    <property type="molecule type" value="Genomic_DNA"/>
</dbReference>